<dbReference type="GeneID" id="37268391"/>
<dbReference type="STRING" id="58919.A0A316ZC29"/>
<evidence type="ECO:0000259" key="1">
    <source>
        <dbReference type="SMART" id="SM00829"/>
    </source>
</evidence>
<dbReference type="GO" id="GO:0008270">
    <property type="term" value="F:zinc ion binding"/>
    <property type="evidence" value="ECO:0007669"/>
    <property type="project" value="InterPro"/>
</dbReference>
<dbReference type="GO" id="GO:0016491">
    <property type="term" value="F:oxidoreductase activity"/>
    <property type="evidence" value="ECO:0007669"/>
    <property type="project" value="InterPro"/>
</dbReference>
<protein>
    <submittedName>
        <fullName evidence="2">NAD(P)-binding protein</fullName>
    </submittedName>
</protein>
<dbReference type="InterPro" id="IPR051397">
    <property type="entry name" value="Zn-ADH-like_protein"/>
</dbReference>
<accession>A0A316ZC29</accession>
<dbReference type="InterPro" id="IPR036291">
    <property type="entry name" value="NAD(P)-bd_dom_sf"/>
</dbReference>
<dbReference type="Proteomes" id="UP000245946">
    <property type="component" value="Unassembled WGS sequence"/>
</dbReference>
<dbReference type="InterPro" id="IPR013149">
    <property type="entry name" value="ADH-like_C"/>
</dbReference>
<dbReference type="InterPro" id="IPR002364">
    <property type="entry name" value="Quin_OxRdtase/zeta-crystal_CS"/>
</dbReference>
<dbReference type="Pfam" id="PF00107">
    <property type="entry name" value="ADH_zinc_N"/>
    <property type="match status" value="1"/>
</dbReference>
<dbReference type="CDD" id="cd08241">
    <property type="entry name" value="QOR1"/>
    <property type="match status" value="1"/>
</dbReference>
<dbReference type="RefSeq" id="XP_025599616.1">
    <property type="nucleotide sequence ID" value="XM_025740847.1"/>
</dbReference>
<gene>
    <name evidence="2" type="ORF">FA09DRAFT_316605</name>
</gene>
<organism evidence="2 3">
    <name type="scientific">Tilletiopsis washingtonensis</name>
    <dbReference type="NCBI Taxonomy" id="58919"/>
    <lineage>
        <taxon>Eukaryota</taxon>
        <taxon>Fungi</taxon>
        <taxon>Dikarya</taxon>
        <taxon>Basidiomycota</taxon>
        <taxon>Ustilaginomycotina</taxon>
        <taxon>Exobasidiomycetes</taxon>
        <taxon>Entylomatales</taxon>
        <taxon>Entylomatales incertae sedis</taxon>
        <taxon>Tilletiopsis</taxon>
    </lineage>
</organism>
<dbReference type="Gene3D" id="3.40.50.720">
    <property type="entry name" value="NAD(P)-binding Rossmann-like Domain"/>
    <property type="match status" value="1"/>
</dbReference>
<dbReference type="PROSITE" id="PS01162">
    <property type="entry name" value="QOR_ZETA_CRYSTAL"/>
    <property type="match status" value="1"/>
</dbReference>
<proteinExistence type="predicted"/>
<dbReference type="PANTHER" id="PTHR43677">
    <property type="entry name" value="SHORT-CHAIN DEHYDROGENASE/REDUCTASE"/>
    <property type="match status" value="1"/>
</dbReference>
<dbReference type="SMART" id="SM00829">
    <property type="entry name" value="PKS_ER"/>
    <property type="match status" value="1"/>
</dbReference>
<dbReference type="InterPro" id="IPR020843">
    <property type="entry name" value="ER"/>
</dbReference>
<keyword evidence="3" id="KW-1185">Reference proteome</keyword>
<dbReference type="SUPFAM" id="SSF50129">
    <property type="entry name" value="GroES-like"/>
    <property type="match status" value="1"/>
</dbReference>
<dbReference type="OrthoDB" id="10257049at2759"/>
<evidence type="ECO:0000313" key="2">
    <source>
        <dbReference type="EMBL" id="PWN99337.1"/>
    </source>
</evidence>
<dbReference type="Pfam" id="PF08240">
    <property type="entry name" value="ADH_N"/>
    <property type="match status" value="1"/>
</dbReference>
<dbReference type="AlphaFoldDB" id="A0A316ZC29"/>
<feature type="domain" description="Enoyl reductase (ER)" evidence="1">
    <location>
        <begin position="15"/>
        <end position="331"/>
    </location>
</feature>
<reference evidence="2 3" key="1">
    <citation type="journal article" date="2018" name="Mol. Biol. Evol.">
        <title>Broad Genomic Sampling Reveals a Smut Pathogenic Ancestry of the Fungal Clade Ustilaginomycotina.</title>
        <authorList>
            <person name="Kijpornyongpan T."/>
            <person name="Mondo S.J."/>
            <person name="Barry K."/>
            <person name="Sandor L."/>
            <person name="Lee J."/>
            <person name="Lipzen A."/>
            <person name="Pangilinan J."/>
            <person name="LaButti K."/>
            <person name="Hainaut M."/>
            <person name="Henrissat B."/>
            <person name="Grigoriev I.V."/>
            <person name="Spatafora J.W."/>
            <person name="Aime M.C."/>
        </authorList>
    </citation>
    <scope>NUCLEOTIDE SEQUENCE [LARGE SCALE GENOMIC DNA]</scope>
    <source>
        <strain evidence="2 3">MCA 4186</strain>
    </source>
</reference>
<dbReference type="Gene3D" id="3.90.180.10">
    <property type="entry name" value="Medium-chain alcohol dehydrogenases, catalytic domain"/>
    <property type="match status" value="1"/>
</dbReference>
<sequence length="347" mass="37609">MHAYIMDADIKQLSELPGKLRRDAPAPSVDADGTEVLVDVYSASLNLFDQLQVRGKYQIKKPFPYIPGTEIAGVISANSPIPDGCNWVPGKTRVFGSANGSYAEQVVAESSSLQEIPEGMSFEEASGLYVTWPTSYAALRFRANVQPGEWVLIHAGAGGVGLCAIQIAKALGAKVIATAGSDEKLKVCTEVGGADHAVNYRDKEWFKKVKEITEDHGVDVVYDPVGMILPSLKCIAWNGRILVIGFAAGDIEKVPANLVLLKQCTLMGVFWGLNTVKDPEQVPKVWDGIMELLTSKKAKAVVYKKVYDGLDQLTPALEALMARETWGKVVLRVRADPQNPPKGKSNL</sequence>
<dbReference type="InterPro" id="IPR011032">
    <property type="entry name" value="GroES-like_sf"/>
</dbReference>
<dbReference type="SUPFAM" id="SSF51735">
    <property type="entry name" value="NAD(P)-binding Rossmann-fold domains"/>
    <property type="match status" value="1"/>
</dbReference>
<dbReference type="GO" id="GO:0005739">
    <property type="term" value="C:mitochondrion"/>
    <property type="evidence" value="ECO:0007669"/>
    <property type="project" value="TreeGrafter"/>
</dbReference>
<dbReference type="PANTHER" id="PTHR43677:SF4">
    <property type="entry name" value="QUINONE OXIDOREDUCTASE-LIKE PROTEIN 2"/>
    <property type="match status" value="1"/>
</dbReference>
<dbReference type="InterPro" id="IPR013154">
    <property type="entry name" value="ADH-like_N"/>
</dbReference>
<name>A0A316ZC29_9BASI</name>
<evidence type="ECO:0000313" key="3">
    <source>
        <dbReference type="Proteomes" id="UP000245946"/>
    </source>
</evidence>
<dbReference type="EMBL" id="KZ819288">
    <property type="protein sequence ID" value="PWN99337.1"/>
    <property type="molecule type" value="Genomic_DNA"/>
</dbReference>